<dbReference type="Pfam" id="PF13563">
    <property type="entry name" value="2_5_RNA_ligase2"/>
    <property type="match status" value="1"/>
</dbReference>
<reference evidence="1 2" key="1">
    <citation type="submission" date="2021-02" db="EMBL/GenBank/DDBJ databases">
        <title>Genome assembly of Pseudopithomyces chartarum.</title>
        <authorList>
            <person name="Jauregui R."/>
            <person name="Singh J."/>
            <person name="Voisey C."/>
        </authorList>
    </citation>
    <scope>NUCLEOTIDE SEQUENCE [LARGE SCALE GENOMIC DNA]</scope>
    <source>
        <strain evidence="1 2">AGR01</strain>
    </source>
</reference>
<name>A0AAN6RH61_9PLEO</name>
<dbReference type="InterPro" id="IPR009097">
    <property type="entry name" value="Cyclic_Pdiesterase"/>
</dbReference>
<proteinExistence type="predicted"/>
<comment type="caution">
    <text evidence="1">The sequence shown here is derived from an EMBL/GenBank/DDBJ whole genome shotgun (WGS) entry which is preliminary data.</text>
</comment>
<evidence type="ECO:0008006" key="3">
    <source>
        <dbReference type="Google" id="ProtNLM"/>
    </source>
</evidence>
<dbReference type="PANTHER" id="PTHR37474:SF1">
    <property type="entry name" value="2'-5' RNA LIGASE FAMILY PROTEIN"/>
    <property type="match status" value="1"/>
</dbReference>
<keyword evidence="2" id="KW-1185">Reference proteome</keyword>
<protein>
    <recommendedName>
        <fullName evidence="3">2'-5' RNA ligase family protein</fullName>
    </recommendedName>
</protein>
<dbReference type="AlphaFoldDB" id="A0AAN6RH61"/>
<gene>
    <name evidence="1" type="ORF">GRF29_69g1136600</name>
</gene>
<sequence>MPKIDLAPPLPSFLSYKSALVLLPPRAIALPIEAVRGNHDRHFKRWPPHINLIWPFLAQPSTAEPGRAHRTLKDEIRSRIQRATKDIRSFHMNLMADHPGTFQMSKTFTNVHLKPSTDSVEKLQAALQAEFAECDYDKRPFVPHLSLGQVKSAFRLEQLRTRLRESIADHLEPGLDPRLEWHVDAVLVLERKDYNDRFKVVGTIELDRE</sequence>
<dbReference type="SUPFAM" id="SSF55144">
    <property type="entry name" value="LigT-like"/>
    <property type="match status" value="1"/>
</dbReference>
<evidence type="ECO:0000313" key="2">
    <source>
        <dbReference type="Proteomes" id="UP001280581"/>
    </source>
</evidence>
<dbReference type="Gene3D" id="3.90.1140.10">
    <property type="entry name" value="Cyclic phosphodiesterase"/>
    <property type="match status" value="1"/>
</dbReference>
<organism evidence="1 2">
    <name type="scientific">Pseudopithomyces chartarum</name>
    <dbReference type="NCBI Taxonomy" id="1892770"/>
    <lineage>
        <taxon>Eukaryota</taxon>
        <taxon>Fungi</taxon>
        <taxon>Dikarya</taxon>
        <taxon>Ascomycota</taxon>
        <taxon>Pezizomycotina</taxon>
        <taxon>Dothideomycetes</taxon>
        <taxon>Pleosporomycetidae</taxon>
        <taxon>Pleosporales</taxon>
        <taxon>Massarineae</taxon>
        <taxon>Didymosphaeriaceae</taxon>
        <taxon>Pseudopithomyces</taxon>
    </lineage>
</organism>
<evidence type="ECO:0000313" key="1">
    <source>
        <dbReference type="EMBL" id="KAK3209226.1"/>
    </source>
</evidence>
<dbReference type="PANTHER" id="PTHR37474">
    <property type="entry name" value="RNA LIGASE/CYCLIC NUCLEOTIDE PHOSPHODIESTERASE"/>
    <property type="match status" value="1"/>
</dbReference>
<dbReference type="Proteomes" id="UP001280581">
    <property type="component" value="Unassembled WGS sequence"/>
</dbReference>
<accession>A0AAN6RH61</accession>
<dbReference type="EMBL" id="WVTA01000006">
    <property type="protein sequence ID" value="KAK3209226.1"/>
    <property type="molecule type" value="Genomic_DNA"/>
</dbReference>